<dbReference type="AlphaFoldDB" id="S8DRB6"/>
<dbReference type="HOGENOM" id="CLU_033661_3_0_1"/>
<accession>S8DRB6</accession>
<feature type="region of interest" description="Disordered" evidence="6">
    <location>
        <begin position="1"/>
        <end position="25"/>
    </location>
</feature>
<evidence type="ECO:0000256" key="5">
    <source>
        <dbReference type="ARBA" id="ARBA00023242"/>
    </source>
</evidence>
<keyword evidence="8" id="KW-1185">Reference proteome</keyword>
<feature type="region of interest" description="Disordered" evidence="6">
    <location>
        <begin position="265"/>
        <end position="442"/>
    </location>
</feature>
<feature type="compositionally biased region" description="Basic residues" evidence="6">
    <location>
        <begin position="389"/>
        <end position="403"/>
    </location>
</feature>
<feature type="compositionally biased region" description="Acidic residues" evidence="6">
    <location>
        <begin position="351"/>
        <end position="361"/>
    </location>
</feature>
<reference evidence="7 8" key="1">
    <citation type="journal article" date="2012" name="Science">
        <title>The Paleozoic origin of enzymatic lignin decomposition reconstructed from 31 fungal genomes.</title>
        <authorList>
            <person name="Floudas D."/>
            <person name="Binder M."/>
            <person name="Riley R."/>
            <person name="Barry K."/>
            <person name="Blanchette R.A."/>
            <person name="Henrissat B."/>
            <person name="Martinez A.T."/>
            <person name="Otillar R."/>
            <person name="Spatafora J.W."/>
            <person name="Yadav J.S."/>
            <person name="Aerts A."/>
            <person name="Benoit I."/>
            <person name="Boyd A."/>
            <person name="Carlson A."/>
            <person name="Copeland A."/>
            <person name="Coutinho P.M."/>
            <person name="de Vries R.P."/>
            <person name="Ferreira P."/>
            <person name="Findley K."/>
            <person name="Foster B."/>
            <person name="Gaskell J."/>
            <person name="Glotzer D."/>
            <person name="Gorecki P."/>
            <person name="Heitman J."/>
            <person name="Hesse C."/>
            <person name="Hori C."/>
            <person name="Igarashi K."/>
            <person name="Jurgens J.A."/>
            <person name="Kallen N."/>
            <person name="Kersten P."/>
            <person name="Kohler A."/>
            <person name="Kuees U."/>
            <person name="Kumar T.K.A."/>
            <person name="Kuo A."/>
            <person name="LaButti K."/>
            <person name="Larrondo L.F."/>
            <person name="Lindquist E."/>
            <person name="Ling A."/>
            <person name="Lombard V."/>
            <person name="Lucas S."/>
            <person name="Lundell T."/>
            <person name="Martin R."/>
            <person name="McLaughlin D.J."/>
            <person name="Morgenstern I."/>
            <person name="Morin E."/>
            <person name="Murat C."/>
            <person name="Nagy L.G."/>
            <person name="Nolan M."/>
            <person name="Ohm R.A."/>
            <person name="Patyshakuliyeva A."/>
            <person name="Rokas A."/>
            <person name="Ruiz-Duenas F.J."/>
            <person name="Sabat G."/>
            <person name="Salamov A."/>
            <person name="Samejima M."/>
            <person name="Schmutz J."/>
            <person name="Slot J.C."/>
            <person name="St John F."/>
            <person name="Stenlid J."/>
            <person name="Sun H."/>
            <person name="Sun S."/>
            <person name="Syed K."/>
            <person name="Tsang A."/>
            <person name="Wiebenga A."/>
            <person name="Young D."/>
            <person name="Pisabarro A."/>
            <person name="Eastwood D.C."/>
            <person name="Martin F."/>
            <person name="Cullen D."/>
            <person name="Grigoriev I.V."/>
            <person name="Hibbett D.S."/>
        </authorList>
    </citation>
    <scope>NUCLEOTIDE SEQUENCE</scope>
    <source>
        <strain evidence="8">FP-58527</strain>
    </source>
</reference>
<protein>
    <recommendedName>
        <fullName evidence="9">DNA-directed RNA polymerase III subunit RPC6</fullName>
    </recommendedName>
</protein>
<dbReference type="InterPro" id="IPR036390">
    <property type="entry name" value="WH_DNA-bd_sf"/>
</dbReference>
<dbReference type="GO" id="GO:0006383">
    <property type="term" value="P:transcription by RNA polymerase III"/>
    <property type="evidence" value="ECO:0007669"/>
    <property type="project" value="InterPro"/>
</dbReference>
<proteinExistence type="inferred from homology"/>
<dbReference type="InterPro" id="IPR036388">
    <property type="entry name" value="WH-like_DNA-bd_sf"/>
</dbReference>
<feature type="compositionally biased region" description="Low complexity" evidence="6">
    <location>
        <begin position="405"/>
        <end position="423"/>
    </location>
</feature>
<evidence type="ECO:0008006" key="9">
    <source>
        <dbReference type="Google" id="ProtNLM"/>
    </source>
</evidence>
<dbReference type="SUPFAM" id="SSF46785">
    <property type="entry name" value="Winged helix' DNA-binding domain"/>
    <property type="match status" value="1"/>
</dbReference>
<evidence type="ECO:0000256" key="6">
    <source>
        <dbReference type="SAM" id="MobiDB-lite"/>
    </source>
</evidence>
<gene>
    <name evidence="7" type="ORF">FOMPIDRAFT_1170252</name>
</gene>
<evidence type="ECO:0000256" key="1">
    <source>
        <dbReference type="ARBA" id="ARBA00004123"/>
    </source>
</evidence>
<dbReference type="GO" id="GO:0005666">
    <property type="term" value="C:RNA polymerase III complex"/>
    <property type="evidence" value="ECO:0007669"/>
    <property type="project" value="InterPro"/>
</dbReference>
<dbReference type="FunFam" id="1.10.10.10:FF:000116">
    <property type="entry name" value="DNA-directed RNA polymerase III subunit RPC6"/>
    <property type="match status" value="1"/>
</dbReference>
<organism evidence="7 8">
    <name type="scientific">Fomitopsis schrenkii</name>
    <name type="common">Brown rot fungus</name>
    <dbReference type="NCBI Taxonomy" id="2126942"/>
    <lineage>
        <taxon>Eukaryota</taxon>
        <taxon>Fungi</taxon>
        <taxon>Dikarya</taxon>
        <taxon>Basidiomycota</taxon>
        <taxon>Agaricomycotina</taxon>
        <taxon>Agaricomycetes</taxon>
        <taxon>Polyporales</taxon>
        <taxon>Fomitopsis</taxon>
    </lineage>
</organism>
<dbReference type="eggNOG" id="KOG3233">
    <property type="taxonomic scope" value="Eukaryota"/>
</dbReference>
<dbReference type="Proteomes" id="UP000015241">
    <property type="component" value="Unassembled WGS sequence"/>
</dbReference>
<evidence type="ECO:0000313" key="8">
    <source>
        <dbReference type="Proteomes" id="UP000015241"/>
    </source>
</evidence>
<dbReference type="InParanoid" id="S8DRB6"/>
<dbReference type="Gene3D" id="1.10.10.10">
    <property type="entry name" value="Winged helix-like DNA-binding domain superfamily/Winged helix DNA-binding domain"/>
    <property type="match status" value="1"/>
</dbReference>
<name>S8DRB6_FOMSC</name>
<dbReference type="Pfam" id="PF05158">
    <property type="entry name" value="RNA_pol_Rpc34"/>
    <property type="match status" value="1"/>
</dbReference>
<sequence length="530" mass="58482">MSSSSAGRKPNVHEQKVHQAALADSKKSITPKEIEALIPDGKIRMESINFLLATGLLKAMKDTKGNVSFRAVMKKEMEVKKDMSGEESMVLSHIQASGNEGIWTKHLKAKTELHQTVIDRCLKSLTQKQLIKAVKSVKYPTRKIYMLYHLDPSVEMTGGPWYTDNELDTEFIKLLCSACIRFIRDRSLPKLSSSSEPNSTPLYPIGSAPSYPTAAQVLSFLRKSRITETTLDVEHVEMLLGVLVLDGEVERLPAFGAAMWESNMEGAMDDDGSDDDTRSSSSKKRKRKDKDRESSSRKRKRAKRSHSGTDSDSDGSESEDDRRAKSKSKSKEREKSKSKSKSKRRSKVDSGDDSGSESESEEERKRKKKKGKHSKDDSDEESDLADGAKKRKRSKSRSKKRKSYSSDSESDASSSSSRTASSDAHARSRSKTKLRAKARRSLSPALIDAGDEYGAHVYRAVRTEFAGGLGLAQAPCTRCPTFDFCKTGGPVNAGECVYYGEWLSVAPGGTEREDKEKGGGVDAQGSGVEF</sequence>
<dbReference type="InterPro" id="IPR007832">
    <property type="entry name" value="RNA_pol_Rpc34"/>
</dbReference>
<dbReference type="InterPro" id="IPR016049">
    <property type="entry name" value="RNA_pol_Rpc34-like"/>
</dbReference>
<dbReference type="STRING" id="743788.S8DRB6"/>
<dbReference type="OrthoDB" id="613763at2759"/>
<evidence type="ECO:0000256" key="3">
    <source>
        <dbReference type="ARBA" id="ARBA00022478"/>
    </source>
</evidence>
<comment type="similarity">
    <text evidence="2">Belongs to the eukaryotic RPC34/RPC39 RNA polymerase subunit family.</text>
</comment>
<keyword evidence="5" id="KW-0539">Nucleus</keyword>
<keyword evidence="3" id="KW-0240">DNA-directed RNA polymerase</keyword>
<feature type="compositionally biased region" description="Basic residues" evidence="6">
    <location>
        <begin position="297"/>
        <end position="306"/>
    </location>
</feature>
<feature type="region of interest" description="Disordered" evidence="6">
    <location>
        <begin position="508"/>
        <end position="530"/>
    </location>
</feature>
<evidence type="ECO:0000256" key="2">
    <source>
        <dbReference type="ARBA" id="ARBA00011038"/>
    </source>
</evidence>
<dbReference type="EMBL" id="KE504259">
    <property type="protein sequence ID" value="EPS93718.1"/>
    <property type="molecule type" value="Genomic_DNA"/>
</dbReference>
<evidence type="ECO:0000313" key="7">
    <source>
        <dbReference type="EMBL" id="EPS93718.1"/>
    </source>
</evidence>
<keyword evidence="4" id="KW-0804">Transcription</keyword>
<dbReference type="PANTHER" id="PTHR12780">
    <property type="entry name" value="RNA POLYMERASE III DNA DIRECTED , 39KD SUBUNIT-RELATED"/>
    <property type="match status" value="1"/>
</dbReference>
<dbReference type="GO" id="GO:0005737">
    <property type="term" value="C:cytoplasm"/>
    <property type="evidence" value="ECO:0007669"/>
    <property type="project" value="UniProtKB-ARBA"/>
</dbReference>
<feature type="compositionally biased region" description="Basic and acidic residues" evidence="6">
    <location>
        <begin position="510"/>
        <end position="519"/>
    </location>
</feature>
<evidence type="ECO:0000256" key="4">
    <source>
        <dbReference type="ARBA" id="ARBA00023163"/>
    </source>
</evidence>
<dbReference type="GO" id="GO:0005654">
    <property type="term" value="C:nucleoplasm"/>
    <property type="evidence" value="ECO:0007669"/>
    <property type="project" value="UniProtKB-ARBA"/>
</dbReference>
<comment type="subcellular location">
    <subcellularLocation>
        <location evidence="1">Nucleus</location>
    </subcellularLocation>
</comment>
<feature type="compositionally biased region" description="Basic residues" evidence="6">
    <location>
        <begin position="427"/>
        <end position="440"/>
    </location>
</feature>